<dbReference type="InterPro" id="IPR056689">
    <property type="entry name" value="DUF7787"/>
</dbReference>
<feature type="domain" description="DUF7787" evidence="2">
    <location>
        <begin position="8"/>
        <end position="64"/>
    </location>
</feature>
<evidence type="ECO:0000313" key="4">
    <source>
        <dbReference type="Proteomes" id="UP000694251"/>
    </source>
</evidence>
<comment type="caution">
    <text evidence="3">The sequence shown here is derived from an EMBL/GenBank/DDBJ whole genome shotgun (WGS) entry which is preliminary data.</text>
</comment>
<name>A0A8T2H1K0_ARASU</name>
<keyword evidence="4" id="KW-1185">Reference proteome</keyword>
<feature type="region of interest" description="Disordered" evidence="1">
    <location>
        <begin position="114"/>
        <end position="144"/>
    </location>
</feature>
<accession>A0A8T2H1K0</accession>
<sequence>MKMTYGGEKKITVEEYVDFFTSGNSRNFTISYLNQILHMHGFRKLHKLQKKIVGEAVDTLDLLDLSRSTLKEATVSSPSSSSLTLEEVISDIEALKWQECCLTSLQIINSQEITGSVPKPKPKKSNKRKKATMKKSLNASFGDENDNTMMMMTISAIPRKMRNKKTKKNLKSITTLVNDAASATKPLADCNFSSRFTSIP</sequence>
<dbReference type="EMBL" id="JAEFBJ010000001">
    <property type="protein sequence ID" value="KAG7653280.1"/>
    <property type="molecule type" value="Genomic_DNA"/>
</dbReference>
<protein>
    <recommendedName>
        <fullName evidence="2">DUF7787 domain-containing protein</fullName>
    </recommendedName>
</protein>
<reference evidence="3 4" key="1">
    <citation type="submission" date="2020-12" db="EMBL/GenBank/DDBJ databases">
        <title>Concerted genomic and epigenomic changes stabilize Arabidopsis allopolyploids.</title>
        <authorList>
            <person name="Chen Z."/>
        </authorList>
    </citation>
    <scope>NUCLEOTIDE SEQUENCE [LARGE SCALE GENOMIC DNA]</scope>
    <source>
        <strain evidence="3">As9502</strain>
        <tissue evidence="3">Leaf</tissue>
    </source>
</reference>
<dbReference type="Proteomes" id="UP000694251">
    <property type="component" value="Chromosome 1"/>
</dbReference>
<evidence type="ECO:0000313" key="3">
    <source>
        <dbReference type="EMBL" id="KAG7653280.1"/>
    </source>
</evidence>
<evidence type="ECO:0000256" key="1">
    <source>
        <dbReference type="SAM" id="MobiDB-lite"/>
    </source>
</evidence>
<feature type="compositionally biased region" description="Basic residues" evidence="1">
    <location>
        <begin position="120"/>
        <end position="133"/>
    </location>
</feature>
<dbReference type="PANTHER" id="PTHR35096:SF8">
    <property type="entry name" value="OS03G0308600 PROTEIN"/>
    <property type="match status" value="1"/>
</dbReference>
<dbReference type="OrthoDB" id="692230at2759"/>
<gene>
    <name evidence="3" type="ORF">ISN44_As01g005660</name>
</gene>
<dbReference type="PANTHER" id="PTHR35096">
    <property type="entry name" value="BNAA08G28570D PROTEIN"/>
    <property type="match status" value="1"/>
</dbReference>
<dbReference type="AlphaFoldDB" id="A0A8T2H1K0"/>
<organism evidence="3 4">
    <name type="scientific">Arabidopsis suecica</name>
    <name type="common">Swedish thale-cress</name>
    <name type="synonym">Cardaminopsis suecica</name>
    <dbReference type="NCBI Taxonomy" id="45249"/>
    <lineage>
        <taxon>Eukaryota</taxon>
        <taxon>Viridiplantae</taxon>
        <taxon>Streptophyta</taxon>
        <taxon>Embryophyta</taxon>
        <taxon>Tracheophyta</taxon>
        <taxon>Spermatophyta</taxon>
        <taxon>Magnoliopsida</taxon>
        <taxon>eudicotyledons</taxon>
        <taxon>Gunneridae</taxon>
        <taxon>Pentapetalae</taxon>
        <taxon>rosids</taxon>
        <taxon>malvids</taxon>
        <taxon>Brassicales</taxon>
        <taxon>Brassicaceae</taxon>
        <taxon>Camelineae</taxon>
        <taxon>Arabidopsis</taxon>
    </lineage>
</organism>
<evidence type="ECO:0000259" key="2">
    <source>
        <dbReference type="Pfam" id="PF25042"/>
    </source>
</evidence>
<dbReference type="Pfam" id="PF25042">
    <property type="entry name" value="DUF7787"/>
    <property type="match status" value="1"/>
</dbReference>
<proteinExistence type="predicted"/>